<dbReference type="Gene3D" id="1.25.40.20">
    <property type="entry name" value="Ankyrin repeat-containing domain"/>
    <property type="match status" value="1"/>
</dbReference>
<dbReference type="AlphaFoldDB" id="A0A7Y6IHP4"/>
<comment type="caution">
    <text evidence="4">The sequence shown here is derived from an EMBL/GenBank/DDBJ whole genome shotgun (WGS) entry which is preliminary data.</text>
</comment>
<dbReference type="PROSITE" id="PS50297">
    <property type="entry name" value="ANK_REP_REGION"/>
    <property type="match status" value="1"/>
</dbReference>
<reference evidence="4 5" key="1">
    <citation type="submission" date="2020-06" db="EMBL/GenBank/DDBJ databases">
        <title>Nonomuraea sp. SMC257, a novel actinomycete isolated from soil.</title>
        <authorList>
            <person name="Chanama M."/>
        </authorList>
    </citation>
    <scope>NUCLEOTIDE SEQUENCE [LARGE SCALE GENOMIC DNA]</scope>
    <source>
        <strain evidence="4 5">SMC257</strain>
    </source>
</reference>
<dbReference type="Proteomes" id="UP000586042">
    <property type="component" value="Unassembled WGS sequence"/>
</dbReference>
<evidence type="ECO:0000313" key="5">
    <source>
        <dbReference type="Proteomes" id="UP000586042"/>
    </source>
</evidence>
<dbReference type="InterPro" id="IPR036770">
    <property type="entry name" value="Ankyrin_rpt-contain_sf"/>
</dbReference>
<organism evidence="4 5">
    <name type="scientific">Nonomuraea montanisoli</name>
    <dbReference type="NCBI Taxonomy" id="2741721"/>
    <lineage>
        <taxon>Bacteria</taxon>
        <taxon>Bacillati</taxon>
        <taxon>Actinomycetota</taxon>
        <taxon>Actinomycetes</taxon>
        <taxon>Streptosporangiales</taxon>
        <taxon>Streptosporangiaceae</taxon>
        <taxon>Nonomuraea</taxon>
    </lineage>
</organism>
<dbReference type="EMBL" id="JABWGN010000024">
    <property type="protein sequence ID" value="NUW37898.1"/>
    <property type="molecule type" value="Genomic_DNA"/>
</dbReference>
<keyword evidence="2 3" id="KW-0040">ANK repeat</keyword>
<feature type="repeat" description="ANK" evidence="3">
    <location>
        <begin position="185"/>
        <end position="217"/>
    </location>
</feature>
<dbReference type="InterPro" id="IPR002110">
    <property type="entry name" value="Ankyrin_rpt"/>
</dbReference>
<name>A0A7Y6IHP4_9ACTN</name>
<dbReference type="Pfam" id="PF00023">
    <property type="entry name" value="Ank"/>
    <property type="match status" value="1"/>
</dbReference>
<dbReference type="PROSITE" id="PS50088">
    <property type="entry name" value="ANK_REPEAT"/>
    <property type="match status" value="1"/>
</dbReference>
<evidence type="ECO:0000256" key="3">
    <source>
        <dbReference type="PROSITE-ProRule" id="PRU00023"/>
    </source>
</evidence>
<gene>
    <name evidence="4" type="ORF">HTZ77_41855</name>
</gene>
<evidence type="ECO:0000256" key="2">
    <source>
        <dbReference type="ARBA" id="ARBA00023043"/>
    </source>
</evidence>
<sequence>MPHHSAAPAEYLDPDVLLQLRRLNAHLPEDFAPREWSVTTPAGEYPVPPSVQALLAVVWPADELLRTDDDFEWEVTLYSGGEGSETEPGLVAEDRAWYTVGHDEGQWFLLVDLAEAATRTDPATYRVDHEGGQPVPAEVRLSHRLLDLRRSTAVIDFGRACAWGDAEAMHAALESGIGTGPLERSGLTPLHLAVFSGSAETVRILLEAGADPDAMLTDTVDSDDTYVWSTYFQTYRGSQTSVDPVSCCSSRGNTPLHAVLEKFDGVGDADGEGESLLDMVRLLLAHGARHTILAADGYSPADIVFSMTISRSPTDAPEVYACLRLLYDAGAELVTYADRTPEGTSP</sequence>
<proteinExistence type="predicted"/>
<protein>
    <submittedName>
        <fullName evidence="4">Ankyrin repeat domain-containing protein</fullName>
    </submittedName>
</protein>
<dbReference type="SMART" id="SM00248">
    <property type="entry name" value="ANK"/>
    <property type="match status" value="2"/>
</dbReference>
<dbReference type="InterPro" id="IPR050745">
    <property type="entry name" value="Multifunctional_regulatory"/>
</dbReference>
<evidence type="ECO:0000313" key="4">
    <source>
        <dbReference type="EMBL" id="NUW37898.1"/>
    </source>
</evidence>
<evidence type="ECO:0000256" key="1">
    <source>
        <dbReference type="ARBA" id="ARBA00022737"/>
    </source>
</evidence>
<dbReference type="PANTHER" id="PTHR24189">
    <property type="entry name" value="MYOTROPHIN"/>
    <property type="match status" value="1"/>
</dbReference>
<dbReference type="RefSeq" id="WP_175595341.1">
    <property type="nucleotide sequence ID" value="NZ_JABWGN010000024.1"/>
</dbReference>
<keyword evidence="5" id="KW-1185">Reference proteome</keyword>
<dbReference type="SUPFAM" id="SSF48403">
    <property type="entry name" value="Ankyrin repeat"/>
    <property type="match status" value="1"/>
</dbReference>
<accession>A0A7Y6IHP4</accession>
<keyword evidence="1" id="KW-0677">Repeat</keyword>